<dbReference type="Pfam" id="PF08819">
    <property type="entry name" value="DUF1802"/>
    <property type="match status" value="1"/>
</dbReference>
<dbReference type="InterPro" id="IPR014923">
    <property type="entry name" value="DUF1802"/>
</dbReference>
<dbReference type="EMBL" id="JBHMDM010000001">
    <property type="protein sequence ID" value="MFB9375663.1"/>
    <property type="molecule type" value="Genomic_DNA"/>
</dbReference>
<evidence type="ECO:0000313" key="1">
    <source>
        <dbReference type="EMBL" id="MFB9375663.1"/>
    </source>
</evidence>
<dbReference type="PIRSF" id="PIRSF018957">
    <property type="entry name" value="UCP018957"/>
    <property type="match status" value="1"/>
</dbReference>
<protein>
    <submittedName>
        <fullName evidence="1">DUF1802 family protein</fullName>
    </submittedName>
</protein>
<dbReference type="Proteomes" id="UP001589748">
    <property type="component" value="Unassembled WGS sequence"/>
</dbReference>
<accession>A0ABV5LNI7</accession>
<keyword evidence="2" id="KW-1185">Reference proteome</keyword>
<sequence length="194" mass="21140">MDGVGLGRVGPTGVPALKEWAGVVHALLEGRQTLLLRKGGIREKRFEVGARAFLLFPTVAHGHADAVRPGFADLLVSGQDDVSEDRVVLRAACEVVDAIVVRRPDRLAEVEEFHLWTRESVQRTRVDFRPRHELTALVVRTRPLTPTVEAPRTREQVGCFSWLTLPGPPPPAGDPVRGDADLSAVAAAVRDRVG</sequence>
<evidence type="ECO:0000313" key="2">
    <source>
        <dbReference type="Proteomes" id="UP001589748"/>
    </source>
</evidence>
<name>A0ABV5LNI7_9ACTN</name>
<organism evidence="1 2">
    <name type="scientific">Kineococcus gynurae</name>
    <dbReference type="NCBI Taxonomy" id="452979"/>
    <lineage>
        <taxon>Bacteria</taxon>
        <taxon>Bacillati</taxon>
        <taxon>Actinomycetota</taxon>
        <taxon>Actinomycetes</taxon>
        <taxon>Kineosporiales</taxon>
        <taxon>Kineosporiaceae</taxon>
        <taxon>Kineococcus</taxon>
    </lineage>
</organism>
<reference evidence="1 2" key="1">
    <citation type="submission" date="2024-09" db="EMBL/GenBank/DDBJ databases">
        <authorList>
            <person name="Sun Q."/>
            <person name="Mori K."/>
        </authorList>
    </citation>
    <scope>NUCLEOTIDE SEQUENCE [LARGE SCALE GENOMIC DNA]</scope>
    <source>
        <strain evidence="1 2">TISTR 1856</strain>
    </source>
</reference>
<proteinExistence type="predicted"/>
<dbReference type="RefSeq" id="WP_380140130.1">
    <property type="nucleotide sequence ID" value="NZ_JBHLUI010000012.1"/>
</dbReference>
<gene>
    <name evidence="1" type="ORF">ACFFVI_01650</name>
</gene>
<comment type="caution">
    <text evidence="1">The sequence shown here is derived from an EMBL/GenBank/DDBJ whole genome shotgun (WGS) entry which is preliminary data.</text>
</comment>
<dbReference type="InterPro" id="IPR008307">
    <property type="entry name" value="UCP018957"/>
</dbReference>